<evidence type="ECO:0000313" key="12">
    <source>
        <dbReference type="Proteomes" id="UP000034034"/>
    </source>
</evidence>
<gene>
    <name evidence="11" type="ORF">SXIM_28240</name>
</gene>
<dbReference type="InterPro" id="IPR036259">
    <property type="entry name" value="MFS_trans_sf"/>
</dbReference>
<keyword evidence="9" id="KW-0732">Signal</keyword>
<dbReference type="STRING" id="408015.SXIM_28240"/>
<feature type="transmembrane region" description="Helical" evidence="8">
    <location>
        <begin position="312"/>
        <end position="337"/>
    </location>
</feature>
<comment type="similarity">
    <text evidence="2">Belongs to the major facilitator superfamily.</text>
</comment>
<dbReference type="Proteomes" id="UP000034034">
    <property type="component" value="Chromosome"/>
</dbReference>
<dbReference type="Pfam" id="PF07690">
    <property type="entry name" value="MFS_1"/>
    <property type="match status" value="1"/>
</dbReference>
<keyword evidence="7 8" id="KW-0472">Membrane</keyword>
<keyword evidence="3" id="KW-0813">Transport</keyword>
<dbReference type="Gene3D" id="1.20.1250.20">
    <property type="entry name" value="MFS general substrate transporter like domains"/>
    <property type="match status" value="1"/>
</dbReference>
<evidence type="ECO:0000256" key="9">
    <source>
        <dbReference type="SAM" id="SignalP"/>
    </source>
</evidence>
<feature type="transmembrane region" description="Helical" evidence="8">
    <location>
        <begin position="375"/>
        <end position="396"/>
    </location>
</feature>
<dbReference type="AlphaFoldDB" id="A0A0F7FUM6"/>
<dbReference type="EMBL" id="CP009922">
    <property type="protein sequence ID" value="AKG44208.1"/>
    <property type="molecule type" value="Genomic_DNA"/>
</dbReference>
<name>A0A0F7FUM6_9ACTN</name>
<dbReference type="PATRIC" id="fig|408015.6.peg.2861"/>
<feature type="transmembrane region" description="Helical" evidence="8">
    <location>
        <begin position="172"/>
        <end position="192"/>
    </location>
</feature>
<dbReference type="HOGENOM" id="CLU_001265_19_3_11"/>
<evidence type="ECO:0000256" key="4">
    <source>
        <dbReference type="ARBA" id="ARBA00022475"/>
    </source>
</evidence>
<feature type="signal peptide" evidence="9">
    <location>
        <begin position="1"/>
        <end position="23"/>
    </location>
</feature>
<proteinExistence type="inferred from homology"/>
<dbReference type="PROSITE" id="PS50850">
    <property type="entry name" value="MFS"/>
    <property type="match status" value="1"/>
</dbReference>
<accession>A0A0F7FUM6</accession>
<keyword evidence="5 8" id="KW-0812">Transmembrane</keyword>
<evidence type="ECO:0000256" key="8">
    <source>
        <dbReference type="SAM" id="Phobius"/>
    </source>
</evidence>
<feature type="transmembrane region" description="Helical" evidence="8">
    <location>
        <begin position="349"/>
        <end position="369"/>
    </location>
</feature>
<dbReference type="InterPro" id="IPR011701">
    <property type="entry name" value="MFS"/>
</dbReference>
<feature type="chain" id="PRO_5002515752" evidence="9">
    <location>
        <begin position="24"/>
        <end position="404"/>
    </location>
</feature>
<evidence type="ECO:0000256" key="7">
    <source>
        <dbReference type="ARBA" id="ARBA00023136"/>
    </source>
</evidence>
<feature type="transmembrane region" description="Helical" evidence="8">
    <location>
        <begin position="251"/>
        <end position="276"/>
    </location>
</feature>
<evidence type="ECO:0000256" key="3">
    <source>
        <dbReference type="ARBA" id="ARBA00022448"/>
    </source>
</evidence>
<dbReference type="SUPFAM" id="SSF103473">
    <property type="entry name" value="MFS general substrate transporter"/>
    <property type="match status" value="1"/>
</dbReference>
<dbReference type="GO" id="GO:0022857">
    <property type="term" value="F:transmembrane transporter activity"/>
    <property type="evidence" value="ECO:0007669"/>
    <property type="project" value="InterPro"/>
</dbReference>
<dbReference type="PANTHER" id="PTHR43271">
    <property type="entry name" value="BLL2771 PROTEIN"/>
    <property type="match status" value="1"/>
</dbReference>
<dbReference type="PANTHER" id="PTHR43271:SF2">
    <property type="entry name" value="BLL2771 PROTEIN"/>
    <property type="match status" value="1"/>
</dbReference>
<evidence type="ECO:0000256" key="2">
    <source>
        <dbReference type="ARBA" id="ARBA00008335"/>
    </source>
</evidence>
<reference evidence="11" key="1">
    <citation type="submission" date="2019-08" db="EMBL/GenBank/DDBJ databases">
        <title>Complete genome sequence of a mangrove-derived Streptomyces xiamenensis.</title>
        <authorList>
            <person name="Xu J."/>
        </authorList>
    </citation>
    <scope>NUCLEOTIDE SEQUENCE</scope>
    <source>
        <strain evidence="11">318</strain>
    </source>
</reference>
<dbReference type="KEGG" id="sxi:SXIM_28240"/>
<feature type="transmembrane region" description="Helical" evidence="8">
    <location>
        <begin position="81"/>
        <end position="100"/>
    </location>
</feature>
<feature type="transmembrane region" description="Helical" evidence="8">
    <location>
        <begin position="106"/>
        <end position="128"/>
    </location>
</feature>
<feature type="domain" description="Major facilitator superfamily (MFS) profile" evidence="10">
    <location>
        <begin position="1"/>
        <end position="400"/>
    </location>
</feature>
<protein>
    <submittedName>
        <fullName evidence="11">Major facilitator superfamily MFS_1</fullName>
    </submittedName>
</protein>
<feature type="transmembrane region" description="Helical" evidence="8">
    <location>
        <begin position="288"/>
        <end position="306"/>
    </location>
</feature>
<feature type="transmembrane region" description="Helical" evidence="8">
    <location>
        <begin position="140"/>
        <end position="160"/>
    </location>
</feature>
<evidence type="ECO:0000256" key="1">
    <source>
        <dbReference type="ARBA" id="ARBA00004651"/>
    </source>
</evidence>
<keyword evidence="12" id="KW-1185">Reference proteome</keyword>
<evidence type="ECO:0000259" key="10">
    <source>
        <dbReference type="PROSITE" id="PS50850"/>
    </source>
</evidence>
<comment type="subcellular location">
    <subcellularLocation>
        <location evidence="1">Cell membrane</location>
        <topology evidence="1">Multi-pass membrane protein</topology>
    </subcellularLocation>
</comment>
<evidence type="ECO:0000256" key="5">
    <source>
        <dbReference type="ARBA" id="ARBA00022692"/>
    </source>
</evidence>
<feature type="transmembrane region" description="Helical" evidence="8">
    <location>
        <begin position="55"/>
        <end position="74"/>
    </location>
</feature>
<organism evidence="11 12">
    <name type="scientific">Streptomyces xiamenensis</name>
    <dbReference type="NCBI Taxonomy" id="408015"/>
    <lineage>
        <taxon>Bacteria</taxon>
        <taxon>Bacillati</taxon>
        <taxon>Actinomycetota</taxon>
        <taxon>Actinomycetes</taxon>
        <taxon>Kitasatosporales</taxon>
        <taxon>Streptomycetaceae</taxon>
        <taxon>Streptomyces</taxon>
    </lineage>
</organism>
<keyword evidence="6 8" id="KW-1133">Transmembrane helix</keyword>
<dbReference type="GO" id="GO:0005886">
    <property type="term" value="C:plasma membrane"/>
    <property type="evidence" value="ECO:0007669"/>
    <property type="project" value="UniProtKB-SubCell"/>
</dbReference>
<dbReference type="InterPro" id="IPR020846">
    <property type="entry name" value="MFS_dom"/>
</dbReference>
<evidence type="ECO:0000256" key="6">
    <source>
        <dbReference type="ARBA" id="ARBA00022989"/>
    </source>
</evidence>
<evidence type="ECO:0000313" key="11">
    <source>
        <dbReference type="EMBL" id="AKG44208.1"/>
    </source>
</evidence>
<keyword evidence="4" id="KW-1003">Cell membrane</keyword>
<feature type="transmembrane region" description="Helical" evidence="8">
    <location>
        <begin position="225"/>
        <end position="245"/>
    </location>
</feature>
<sequence>MMTALAPPAAPATALRAPLTAAAATCCAVSTVYLTQPVFPEIAASLDTGAQSVRLAFTVTTLAYALAFFLFGPLTDRVRTTVLGGSGAVAVALLLPAAAAAPNLPLFAALLTLAGIAAAAVPAAMIALMPRIAPPGQTGLYFGLIIGATVAGITLGRSFTGLVAGWAGWREALLLLALLNLAAAFAVTRLPAPPAPSAAAPNSPGLAQAYRAAARMTAHPPVLRPLAIGSLLFFGYLGVITFLTYRLRGEPFGYGAGAIGAVSLAGLIGVAGAPLAGRLSGRIGARRMVLLGLALVAAGIGALGVATGPVLLTAGVLLVFLGVFSCQPAVLVLLARAAPPERAGAASSLYLLVCLLAGSLSSAALGPVWSAGGWAAVTGTGAAAVAAALALAFLGFPRTEETPR</sequence>